<sequence length="130" mass="13938">MTPAGVFAGVCLLLAVYCAVDPFKHSAMSEFPDFEAVRVEVPPWSAIPVEKDPENLLQKSEIKFLNQVQGPESMAFDPAGRGPYTGVADGGLFSGTARSGLTSLTLRLIVTKRFAIISGNLLLREIVPST</sequence>
<reference evidence="2" key="2">
    <citation type="journal article" date="2024" name="Plant">
        <title>Genomic evolution and insights into agronomic trait innovations of Sesamum species.</title>
        <authorList>
            <person name="Miao H."/>
            <person name="Wang L."/>
            <person name="Qu L."/>
            <person name="Liu H."/>
            <person name="Sun Y."/>
            <person name="Le M."/>
            <person name="Wang Q."/>
            <person name="Wei S."/>
            <person name="Zheng Y."/>
            <person name="Lin W."/>
            <person name="Duan Y."/>
            <person name="Cao H."/>
            <person name="Xiong S."/>
            <person name="Wang X."/>
            <person name="Wei L."/>
            <person name="Li C."/>
            <person name="Ma Q."/>
            <person name="Ju M."/>
            <person name="Zhao R."/>
            <person name="Li G."/>
            <person name="Mu C."/>
            <person name="Tian Q."/>
            <person name="Mei H."/>
            <person name="Zhang T."/>
            <person name="Gao T."/>
            <person name="Zhang H."/>
        </authorList>
    </citation>
    <scope>NUCLEOTIDE SEQUENCE</scope>
    <source>
        <strain evidence="2">KEN8</strain>
    </source>
</reference>
<dbReference type="GO" id="GO:0012505">
    <property type="term" value="C:endomembrane system"/>
    <property type="evidence" value="ECO:0007669"/>
    <property type="project" value="TreeGrafter"/>
</dbReference>
<proteinExistence type="predicted"/>
<dbReference type="Pfam" id="PF20067">
    <property type="entry name" value="SSL_N"/>
    <property type="match status" value="1"/>
</dbReference>
<accession>A0AAW2SBN8</accession>
<reference evidence="2" key="1">
    <citation type="submission" date="2020-06" db="EMBL/GenBank/DDBJ databases">
        <authorList>
            <person name="Li T."/>
            <person name="Hu X."/>
            <person name="Zhang T."/>
            <person name="Song X."/>
            <person name="Zhang H."/>
            <person name="Dai N."/>
            <person name="Sheng W."/>
            <person name="Hou X."/>
            <person name="Wei L."/>
        </authorList>
    </citation>
    <scope>NUCLEOTIDE SEQUENCE</scope>
    <source>
        <strain evidence="2">KEN8</strain>
        <tissue evidence="2">Leaf</tissue>
    </source>
</reference>
<evidence type="ECO:0000256" key="1">
    <source>
        <dbReference type="SAM" id="SignalP"/>
    </source>
</evidence>
<dbReference type="Gene3D" id="2.120.10.30">
    <property type="entry name" value="TolB, C-terminal domain"/>
    <property type="match status" value="1"/>
</dbReference>
<dbReference type="PANTHER" id="PTHR10426">
    <property type="entry name" value="STRICTOSIDINE SYNTHASE-RELATED"/>
    <property type="match status" value="1"/>
</dbReference>
<evidence type="ECO:0000313" key="2">
    <source>
        <dbReference type="EMBL" id="KAL0389927.1"/>
    </source>
</evidence>
<dbReference type="GO" id="GO:0016787">
    <property type="term" value="F:hydrolase activity"/>
    <property type="evidence" value="ECO:0007669"/>
    <property type="project" value="TreeGrafter"/>
</dbReference>
<name>A0AAW2SBN8_9LAMI</name>
<dbReference type="EMBL" id="JACGWM010000002">
    <property type="protein sequence ID" value="KAL0389927.1"/>
    <property type="molecule type" value="Genomic_DNA"/>
</dbReference>
<dbReference type="InterPro" id="IPR011042">
    <property type="entry name" value="6-blade_b-propeller_TolB-like"/>
</dbReference>
<gene>
    <name evidence="2" type="ORF">Scaly_0349800</name>
</gene>
<organism evidence="2">
    <name type="scientific">Sesamum calycinum</name>
    <dbReference type="NCBI Taxonomy" id="2727403"/>
    <lineage>
        <taxon>Eukaryota</taxon>
        <taxon>Viridiplantae</taxon>
        <taxon>Streptophyta</taxon>
        <taxon>Embryophyta</taxon>
        <taxon>Tracheophyta</taxon>
        <taxon>Spermatophyta</taxon>
        <taxon>Magnoliopsida</taxon>
        <taxon>eudicotyledons</taxon>
        <taxon>Gunneridae</taxon>
        <taxon>Pentapetalae</taxon>
        <taxon>asterids</taxon>
        <taxon>lamiids</taxon>
        <taxon>Lamiales</taxon>
        <taxon>Pedaliaceae</taxon>
        <taxon>Sesamum</taxon>
    </lineage>
</organism>
<dbReference type="PANTHER" id="PTHR10426:SF106">
    <property type="entry name" value="PROTEIN STRICTOSIDINE SYNTHASE-LIKE 3"/>
    <property type="match status" value="1"/>
</dbReference>
<protein>
    <submittedName>
        <fullName evidence="2">Protein STRICTOSIDINE SYNTHASE-LIKE 3</fullName>
    </submittedName>
</protein>
<comment type="caution">
    <text evidence="2">The sequence shown here is derived from an EMBL/GenBank/DDBJ whole genome shotgun (WGS) entry which is preliminary data.</text>
</comment>
<feature type="signal peptide" evidence="1">
    <location>
        <begin position="1"/>
        <end position="18"/>
    </location>
</feature>
<feature type="chain" id="PRO_5043509184" evidence="1">
    <location>
        <begin position="19"/>
        <end position="130"/>
    </location>
</feature>
<dbReference type="AlphaFoldDB" id="A0AAW2SBN8"/>
<keyword evidence="1" id="KW-0732">Signal</keyword>